<evidence type="ECO:0000313" key="3">
    <source>
        <dbReference type="Proteomes" id="UP001500221"/>
    </source>
</evidence>
<name>A0ABP9Q429_9ACTN</name>
<evidence type="ECO:0000259" key="1">
    <source>
        <dbReference type="Pfam" id="PF04717"/>
    </source>
</evidence>
<dbReference type="SUPFAM" id="SSF69279">
    <property type="entry name" value="Phage tail proteins"/>
    <property type="match status" value="1"/>
</dbReference>
<dbReference type="Proteomes" id="UP001500221">
    <property type="component" value="Unassembled WGS sequence"/>
</dbReference>
<feature type="domain" description="Gp5/Type VI secretion system Vgr protein OB-fold" evidence="1">
    <location>
        <begin position="363"/>
        <end position="436"/>
    </location>
</feature>
<dbReference type="EMBL" id="BAABKG010000007">
    <property type="protein sequence ID" value="GAA5156606.1"/>
    <property type="molecule type" value="Genomic_DNA"/>
</dbReference>
<dbReference type="RefSeq" id="WP_345464388.1">
    <property type="nucleotide sequence ID" value="NZ_BAABKG010000007.1"/>
</dbReference>
<evidence type="ECO:0000313" key="2">
    <source>
        <dbReference type="EMBL" id="GAA5156606.1"/>
    </source>
</evidence>
<dbReference type="Gene3D" id="3.55.50.10">
    <property type="entry name" value="Baseplate protein-like domains"/>
    <property type="match status" value="1"/>
</dbReference>
<gene>
    <name evidence="2" type="ORF">GCM10023340_44960</name>
</gene>
<dbReference type="InterPro" id="IPR037026">
    <property type="entry name" value="Vgr_OB-fold_dom_sf"/>
</dbReference>
<dbReference type="Gene3D" id="2.30.110.50">
    <property type="match status" value="1"/>
</dbReference>
<dbReference type="Pfam" id="PF05954">
    <property type="entry name" value="Phage_GPD"/>
    <property type="match status" value="1"/>
</dbReference>
<comment type="caution">
    <text evidence="2">The sequence shown here is derived from an EMBL/GenBank/DDBJ whole genome shotgun (WGS) entry which is preliminary data.</text>
</comment>
<dbReference type="SUPFAM" id="SSF69255">
    <property type="entry name" value="gp5 N-terminal domain-like"/>
    <property type="match status" value="1"/>
</dbReference>
<accession>A0ABP9Q429</accession>
<sequence>MSQSSIEIISPGIKVDGADLAANHLDNLISLRVDLGMGIAGRTVLRFRDVGYPMSTSGPFKMGAAVVVKAGSAELITAEVTGVALEHSHAMQPELVVTADDKACRLDGATQNRTFLNQSYGDIVGTMAGEATLSAAYTGPTTVHPYLLQTGSNLAYLNAICERAGLVWWVEDGTKLKVVKAGTAGAEVPLKLDGIGLESFTVRATNTGPNKVTVRGWDAAKQAALVGVHSTLKTSESDFVGSAAGRKASARGSTALALAAPAPFDAGEAEEMAAAKFAVAAAGAVVARGSGEVNPRLKIGCVAKVEQAGPSSGSYLVTRVEHHLTRGGFRTTFTAGPVRPRGMVDLLRGPAPDPGTTLSGVFPAVVTNNADAENPGKIKVKYTAVSDQVESAWARQLTLGAGNQRGLLFVPEVNDEVLIAFEHGDSRRPVILGSLFSDKNKTPTSDDVANGAVKFRRITSRLGHVIELADGDSDPDKHILLKLADGTKISVASDKIDVVSNSKPIKLTNSQATITMTDSGDIKLEGNNIELSAKMNIKLDAKTKVDIKGAAGADLAGAMVNVKSDGVGSVEAGGPLTIKGAVVAIN</sequence>
<dbReference type="InterPro" id="IPR006531">
    <property type="entry name" value="Gp5/Vgr_OB"/>
</dbReference>
<dbReference type="Gene3D" id="4.10.220.110">
    <property type="match status" value="1"/>
</dbReference>
<proteinExistence type="predicted"/>
<organism evidence="2 3">
    <name type="scientific">Nocardioides marinquilinus</name>
    <dbReference type="NCBI Taxonomy" id="1210400"/>
    <lineage>
        <taxon>Bacteria</taxon>
        <taxon>Bacillati</taxon>
        <taxon>Actinomycetota</taxon>
        <taxon>Actinomycetes</taxon>
        <taxon>Propionibacteriales</taxon>
        <taxon>Nocardioidaceae</taxon>
        <taxon>Nocardioides</taxon>
    </lineage>
</organism>
<dbReference type="Pfam" id="PF04717">
    <property type="entry name" value="Phage_base_V"/>
    <property type="match status" value="1"/>
</dbReference>
<dbReference type="Gene3D" id="2.40.50.230">
    <property type="entry name" value="Gp5 N-terminal domain"/>
    <property type="match status" value="1"/>
</dbReference>
<protein>
    <submittedName>
        <fullName evidence="2">VgrG-related protein</fullName>
    </submittedName>
</protein>
<keyword evidence="3" id="KW-1185">Reference proteome</keyword>
<reference evidence="3" key="1">
    <citation type="journal article" date="2019" name="Int. J. Syst. Evol. Microbiol.">
        <title>The Global Catalogue of Microorganisms (GCM) 10K type strain sequencing project: providing services to taxonomists for standard genome sequencing and annotation.</title>
        <authorList>
            <consortium name="The Broad Institute Genomics Platform"/>
            <consortium name="The Broad Institute Genome Sequencing Center for Infectious Disease"/>
            <person name="Wu L."/>
            <person name="Ma J."/>
        </authorList>
    </citation>
    <scope>NUCLEOTIDE SEQUENCE [LARGE SCALE GENOMIC DNA]</scope>
    <source>
        <strain evidence="3">JCM 18459</strain>
    </source>
</reference>